<keyword evidence="3" id="KW-1185">Reference proteome</keyword>
<dbReference type="GO" id="GO:0004519">
    <property type="term" value="F:endonuclease activity"/>
    <property type="evidence" value="ECO:0007669"/>
    <property type="project" value="InterPro"/>
</dbReference>
<dbReference type="EMBL" id="FOZU01000028">
    <property type="protein sequence ID" value="SFT14034.1"/>
    <property type="molecule type" value="Genomic_DNA"/>
</dbReference>
<reference evidence="3" key="1">
    <citation type="submission" date="2016-10" db="EMBL/GenBank/DDBJ databases">
        <authorList>
            <person name="Varghese N."/>
            <person name="Submissions S."/>
        </authorList>
    </citation>
    <scope>NUCLEOTIDE SEQUENCE [LARGE SCALE GENOMIC DNA]</scope>
    <source>
        <strain evidence="3">ANC 5076</strain>
    </source>
</reference>
<evidence type="ECO:0000313" key="3">
    <source>
        <dbReference type="Proteomes" id="UP000182827"/>
    </source>
</evidence>
<accession>A0A1I6VKS4</accession>
<feature type="domain" description="HNH" evidence="1">
    <location>
        <begin position="198"/>
        <end position="253"/>
    </location>
</feature>
<dbReference type="InterPro" id="IPR002711">
    <property type="entry name" value="HNH"/>
</dbReference>
<dbReference type="Gene3D" id="1.10.30.50">
    <property type="match status" value="1"/>
</dbReference>
<sequence length="283" mass="32736">MANWLVTVNYAEFDLEAAYDALLQIYWKNSATSEGKGLQINDIVHVYVTQPISKVMYQFKVIGHAENSEYPVAQKVFWSDKKKIESYLGGYSIFEKLNKVDKSTLSFEYFKQENLIPDAPIQGRRTDRDKASNDPIRIFLTHIFNEFKTDSVNTDYPDEAGLENETFPEGAKQTVLVNKYERNPEARAKCIEIHGTRCYVCGLSFEHMYGSFAKDFIHVHHLKPLHTIGEEYEVDPKEDLRPVCPNCHAMLHKTENGIPMTIQRLKLLYSVSLRNPLRQTFEE</sequence>
<organism evidence="2 3">
    <name type="scientific">Acinetobacter bohemicus</name>
    <dbReference type="NCBI Taxonomy" id="1435036"/>
    <lineage>
        <taxon>Bacteria</taxon>
        <taxon>Pseudomonadati</taxon>
        <taxon>Pseudomonadota</taxon>
        <taxon>Gammaproteobacteria</taxon>
        <taxon>Moraxellales</taxon>
        <taxon>Moraxellaceae</taxon>
        <taxon>Acinetobacter</taxon>
    </lineage>
</organism>
<dbReference type="AlphaFoldDB" id="A0A1I6VKS4"/>
<dbReference type="GO" id="GO:0003676">
    <property type="term" value="F:nucleic acid binding"/>
    <property type="evidence" value="ECO:0007669"/>
    <property type="project" value="InterPro"/>
</dbReference>
<dbReference type="RefSeq" id="WP_074947315.1">
    <property type="nucleotide sequence ID" value="NZ_FOZU01000028.1"/>
</dbReference>
<evidence type="ECO:0000313" key="2">
    <source>
        <dbReference type="EMBL" id="SFT14034.1"/>
    </source>
</evidence>
<evidence type="ECO:0000259" key="1">
    <source>
        <dbReference type="Pfam" id="PF01844"/>
    </source>
</evidence>
<dbReference type="InterPro" id="IPR003615">
    <property type="entry name" value="HNH_nuc"/>
</dbReference>
<dbReference type="Proteomes" id="UP000182827">
    <property type="component" value="Unassembled WGS sequence"/>
</dbReference>
<protein>
    <submittedName>
        <fullName evidence="2">5-methylcytosine-specific restriction enzyme A</fullName>
    </submittedName>
</protein>
<name>A0A1I6VKS4_9GAMM</name>
<gene>
    <name evidence="2" type="ORF">SAMN05444586_10283</name>
</gene>
<proteinExistence type="predicted"/>
<dbReference type="GO" id="GO:0008270">
    <property type="term" value="F:zinc ion binding"/>
    <property type="evidence" value="ECO:0007669"/>
    <property type="project" value="InterPro"/>
</dbReference>
<dbReference type="CDD" id="cd00085">
    <property type="entry name" value="HNHc"/>
    <property type="match status" value="1"/>
</dbReference>
<dbReference type="Pfam" id="PF01844">
    <property type="entry name" value="HNH"/>
    <property type="match status" value="1"/>
</dbReference>